<dbReference type="OrthoDB" id="1028014at2759"/>
<dbReference type="PROSITE" id="PS50280">
    <property type="entry name" value="SET"/>
    <property type="match status" value="1"/>
</dbReference>
<organism evidence="4 5">
    <name type="scientific">Gnomoniopsis smithogilvyi</name>
    <dbReference type="NCBI Taxonomy" id="1191159"/>
    <lineage>
        <taxon>Eukaryota</taxon>
        <taxon>Fungi</taxon>
        <taxon>Dikarya</taxon>
        <taxon>Ascomycota</taxon>
        <taxon>Pezizomycotina</taxon>
        <taxon>Sordariomycetes</taxon>
        <taxon>Sordariomycetidae</taxon>
        <taxon>Diaporthales</taxon>
        <taxon>Gnomoniaceae</taxon>
        <taxon>Gnomoniopsis</taxon>
    </lineage>
</organism>
<evidence type="ECO:0000256" key="1">
    <source>
        <dbReference type="SAM" id="MobiDB-lite"/>
    </source>
</evidence>
<dbReference type="Proteomes" id="UP001140453">
    <property type="component" value="Unassembled WGS sequence"/>
</dbReference>
<evidence type="ECO:0000313" key="5">
    <source>
        <dbReference type="Proteomes" id="UP001140453"/>
    </source>
</evidence>
<evidence type="ECO:0000259" key="3">
    <source>
        <dbReference type="PROSITE" id="PS50280"/>
    </source>
</evidence>
<dbReference type="CDD" id="cd20071">
    <property type="entry name" value="SET_SMYD"/>
    <property type="match status" value="1"/>
</dbReference>
<dbReference type="Gene3D" id="2.170.270.10">
    <property type="entry name" value="SET domain"/>
    <property type="match status" value="1"/>
</dbReference>
<dbReference type="InterPro" id="IPR001214">
    <property type="entry name" value="SET_dom"/>
</dbReference>
<dbReference type="SUPFAM" id="SSF82199">
    <property type="entry name" value="SET domain"/>
    <property type="match status" value="1"/>
</dbReference>
<dbReference type="SMART" id="SM00317">
    <property type="entry name" value="SET"/>
    <property type="match status" value="1"/>
</dbReference>
<comment type="caution">
    <text evidence="4">The sequence shown here is derived from an EMBL/GenBank/DDBJ whole genome shotgun (WGS) entry which is preliminary data.</text>
</comment>
<reference evidence="4" key="1">
    <citation type="submission" date="2022-10" db="EMBL/GenBank/DDBJ databases">
        <title>Tapping the CABI collections for fungal endophytes: first genome assemblies for Collariella, Neodidymelliopsis, Ascochyta clinopodiicola, Didymella pomorum, Didymosphaeria variabile, Neocosmospora piperis and Neocucurbitaria cava.</title>
        <authorList>
            <person name="Hill R."/>
        </authorList>
    </citation>
    <scope>NUCLEOTIDE SEQUENCE</scope>
    <source>
        <strain evidence="4">IMI 355082</strain>
    </source>
</reference>
<keyword evidence="5" id="KW-1185">Reference proteome</keyword>
<gene>
    <name evidence="4" type="primary">SET5_4</name>
    <name evidence="4" type="ORF">N0V93_003973</name>
</gene>
<proteinExistence type="predicted"/>
<feature type="region of interest" description="Disordered" evidence="1">
    <location>
        <begin position="51"/>
        <end position="70"/>
    </location>
</feature>
<dbReference type="AlphaFoldDB" id="A0A9W9D0L8"/>
<sequence>MLSGVVLAAIIGLGYGFTEPEIIGFCAWNSILSNTDSYCASVADHSGQDVVTRPSLHPLPGSSAGSNQTDWDGPKHCTGDYCVYSHRRFAGGIVVITNRENAKRISNLPETTGTRTGPPPFYATEVPGKGTGLVANRTIKRGEPIMTWQPTFMIHRKLTDDLEPDDLRYILDAALNKLPAPRRRAFLQQLGQFGGHRVSDILLTNAFQMDVGEDGDEGHHLGNFPDVSRFNHDCRPNVAFRIDEKLTHHTHAVRDIPAGEELTLSYMNPFETHAVRQQHILRSWGFQCTCQHCSMSEEGIRDSDARLYEIDELEAELGDFTSSKASVKMVERLIELYRKERLDAKDHGAYVLAALNYNLFGDAKNARKFANLAVEAGIIEYGENAEDVEAMRVLARDPSKHFTWMKRLA</sequence>
<name>A0A9W9D0L8_9PEZI</name>
<feature type="chain" id="PRO_5040911555" evidence="2">
    <location>
        <begin position="17"/>
        <end position="409"/>
    </location>
</feature>
<accession>A0A9W9D0L8</accession>
<dbReference type="EMBL" id="JAPEVB010000002">
    <property type="protein sequence ID" value="KAJ4394754.1"/>
    <property type="molecule type" value="Genomic_DNA"/>
</dbReference>
<dbReference type="InterPro" id="IPR046341">
    <property type="entry name" value="SET_dom_sf"/>
</dbReference>
<keyword evidence="2" id="KW-0732">Signal</keyword>
<feature type="signal peptide" evidence="2">
    <location>
        <begin position="1"/>
        <end position="16"/>
    </location>
</feature>
<dbReference type="InterPro" id="IPR053185">
    <property type="entry name" value="SET_domain_protein"/>
</dbReference>
<evidence type="ECO:0000256" key="2">
    <source>
        <dbReference type="SAM" id="SignalP"/>
    </source>
</evidence>
<protein>
    <submittedName>
        <fullName evidence="4">SET domain-containing protein 5</fullName>
    </submittedName>
</protein>
<dbReference type="PANTHER" id="PTHR47332">
    <property type="entry name" value="SET DOMAIN-CONTAINING PROTEIN 5"/>
    <property type="match status" value="1"/>
</dbReference>
<evidence type="ECO:0000313" key="4">
    <source>
        <dbReference type="EMBL" id="KAJ4394754.1"/>
    </source>
</evidence>
<dbReference type="PANTHER" id="PTHR47332:SF6">
    <property type="entry name" value="SET DOMAIN-CONTAINING PROTEIN"/>
    <property type="match status" value="1"/>
</dbReference>
<feature type="domain" description="SET" evidence="3">
    <location>
        <begin position="119"/>
        <end position="267"/>
    </location>
</feature>
<dbReference type="Pfam" id="PF00856">
    <property type="entry name" value="SET"/>
    <property type="match status" value="1"/>
</dbReference>